<dbReference type="InterPro" id="IPR043502">
    <property type="entry name" value="DNA/RNA_pol_sf"/>
</dbReference>
<evidence type="ECO:0000256" key="3">
    <source>
        <dbReference type="SAM" id="MobiDB-lite"/>
    </source>
</evidence>
<dbReference type="Pfam" id="PF07727">
    <property type="entry name" value="RVT_2"/>
    <property type="match status" value="1"/>
</dbReference>
<dbReference type="InterPro" id="IPR012337">
    <property type="entry name" value="RNaseH-like_sf"/>
</dbReference>
<dbReference type="AlphaFoldDB" id="A0A699HIA1"/>
<keyword evidence="1" id="KW-0479">Metal-binding</keyword>
<evidence type="ECO:0000313" key="5">
    <source>
        <dbReference type="EMBL" id="GEY12883.1"/>
    </source>
</evidence>
<dbReference type="GO" id="GO:0046872">
    <property type="term" value="F:metal ion binding"/>
    <property type="evidence" value="ECO:0007669"/>
    <property type="project" value="UniProtKB-KW"/>
</dbReference>
<feature type="region of interest" description="Disordered" evidence="3">
    <location>
        <begin position="210"/>
        <end position="252"/>
    </location>
</feature>
<dbReference type="EMBL" id="BKCJ010153989">
    <property type="protein sequence ID" value="GEY12883.1"/>
    <property type="molecule type" value="Genomic_DNA"/>
</dbReference>
<dbReference type="SUPFAM" id="SSF56672">
    <property type="entry name" value="DNA/RNA polymerases"/>
    <property type="match status" value="1"/>
</dbReference>
<dbReference type="PANTHER" id="PTHR42648:SF32">
    <property type="entry name" value="RIBONUCLEASE H-LIKE DOMAIN, GAG-PRE-INTEGRASE DOMAIN PROTEIN-RELATED"/>
    <property type="match status" value="1"/>
</dbReference>
<dbReference type="InterPro" id="IPR036397">
    <property type="entry name" value="RNaseH_sf"/>
</dbReference>
<dbReference type="InterPro" id="IPR013103">
    <property type="entry name" value="RVT_2"/>
</dbReference>
<dbReference type="GO" id="GO:0015074">
    <property type="term" value="P:DNA integration"/>
    <property type="evidence" value="ECO:0007669"/>
    <property type="project" value="InterPro"/>
</dbReference>
<evidence type="ECO:0000259" key="4">
    <source>
        <dbReference type="PROSITE" id="PS50994"/>
    </source>
</evidence>
<dbReference type="Pfam" id="PF25597">
    <property type="entry name" value="SH3_retrovirus"/>
    <property type="match status" value="1"/>
</dbReference>
<organism evidence="5">
    <name type="scientific">Tanacetum cinerariifolium</name>
    <name type="common">Dalmatian daisy</name>
    <name type="synonym">Chrysanthemum cinerariifolium</name>
    <dbReference type="NCBI Taxonomy" id="118510"/>
    <lineage>
        <taxon>Eukaryota</taxon>
        <taxon>Viridiplantae</taxon>
        <taxon>Streptophyta</taxon>
        <taxon>Embryophyta</taxon>
        <taxon>Tracheophyta</taxon>
        <taxon>Spermatophyta</taxon>
        <taxon>Magnoliopsida</taxon>
        <taxon>eudicotyledons</taxon>
        <taxon>Gunneridae</taxon>
        <taxon>Pentapetalae</taxon>
        <taxon>asterids</taxon>
        <taxon>campanulids</taxon>
        <taxon>Asterales</taxon>
        <taxon>Asteraceae</taxon>
        <taxon>Asteroideae</taxon>
        <taxon>Anthemideae</taxon>
        <taxon>Anthemidinae</taxon>
        <taxon>Tanacetum</taxon>
    </lineage>
</organism>
<accession>A0A699HIA1</accession>
<gene>
    <name evidence="5" type="ORF">Tci_384857</name>
</gene>
<protein>
    <recommendedName>
        <fullName evidence="4">Integrase catalytic domain-containing protein</fullName>
    </recommendedName>
</protein>
<dbReference type="PROSITE" id="PS50994">
    <property type="entry name" value="INTEGRASE"/>
    <property type="match status" value="1"/>
</dbReference>
<dbReference type="InterPro" id="IPR057670">
    <property type="entry name" value="SH3_retrovirus"/>
</dbReference>
<proteinExistence type="predicted"/>
<dbReference type="InterPro" id="IPR039537">
    <property type="entry name" value="Retrotran_Ty1/copia-like"/>
</dbReference>
<reference evidence="5" key="1">
    <citation type="journal article" date="2019" name="Sci. Rep.">
        <title>Draft genome of Tanacetum cinerariifolium, the natural source of mosquito coil.</title>
        <authorList>
            <person name="Yamashiro T."/>
            <person name="Shiraishi A."/>
            <person name="Satake H."/>
            <person name="Nakayama K."/>
        </authorList>
    </citation>
    <scope>NUCLEOTIDE SEQUENCE</scope>
</reference>
<feature type="domain" description="Integrase catalytic" evidence="4">
    <location>
        <begin position="1"/>
        <end position="83"/>
    </location>
</feature>
<keyword evidence="2" id="KW-0378">Hydrolase</keyword>
<dbReference type="Gene3D" id="3.30.420.10">
    <property type="entry name" value="Ribonuclease H-like superfamily/Ribonuclease H"/>
    <property type="match status" value="1"/>
</dbReference>
<name>A0A699HIA1_TANCI</name>
<evidence type="ECO:0000256" key="2">
    <source>
        <dbReference type="ARBA" id="ARBA00022801"/>
    </source>
</evidence>
<sequence length="1037" mass="116820">MNQFGEKKGIKRKFSVASTPQQNRVAERKNRTLIEAARTMLADSKLPTTFWAEAVNTAFYVQNKVLVIKPHNKTPYEIFNSRPPIISFMRPFGCLVTIFSTLDHLGKFDGKVDEGFFIGYSMNSKAFRVFNNRTGIVEETLHINFLENNPNVAGSGPTWIFDIGTLTKSMNYKPVVAGNQYNGSAGKARAETVPNKDYILLPLWTQDPLFSSSSKDSPGDGFKPSGEEKKKDAKDPRNVDNEVLSTEEPRVNQEKDANVKNTNNINNVSPTINAADIEDTAIDENIVYGCADDANMPNLEEIVYSDDDEEVGAEAAMTNLDTNIPVNPISTTRIHKDHPVKQIIGDILSAPQTRTMTKNVTNHEPKKVIQALTNPSWIEAMQDEILQNKKDERGIVVRNKARLVAQGYTQEEGIDYDEVFASVARIEAIRLFLAYASFKDFVVYQMDVKSAFLYGNIEEEVYVCQPPGFEDPEFCDRVYKVEKVLYGLHQAPKAWYETLSAYLLDNGFQRGQIDKTLFVKRVKCYILLVQVYVDDIIFRSTKKVLCTEFERLMHKKFQMSSMGELTFFLGLQVTQKRDGVKTRKDVWNGMEKLLRMKLLTVNAVRHRLTNAIDVNAVEATAKVKHVNEEAQLHAKVDGKRVFITEASIKRDLRFGDEGDEAVYKETYDGVERAATTATGLDAEQDRGVISKTQFMATLNEPSSIGTSSGSRPMCQETMRDAATQTRVLDLETTKTAQAKEIANLKKRVKGLERKKKSRSRGLTRLYKVGLSARVESFAEEESLGEEESSKHGRIDDIDADDNITLVNDHEMFDADRDLQGEEVVARQEKEVLLKETQYVQNVVEKVIEDITTADIKETVSIAALITTNVTPDELTMAQALVEIKKSKPKGVTTTKTAVTIPTRPKAKGVIMQEPSETPTTTIPKSSKFKDKGKGIMVEEPLKMKKRIKLALMSKKLEGYKLRLMNKIELKRCLEIVLDDGDDVTIEATPSSSKSPTIVDYKIYKEGRKSYFQIIRADGNSQMYLTFRKCSRTLTKKN</sequence>
<dbReference type="SUPFAM" id="SSF53098">
    <property type="entry name" value="Ribonuclease H-like"/>
    <property type="match status" value="1"/>
</dbReference>
<dbReference type="PANTHER" id="PTHR42648">
    <property type="entry name" value="TRANSPOSASE, PUTATIVE-RELATED"/>
    <property type="match status" value="1"/>
</dbReference>
<dbReference type="GO" id="GO:0003676">
    <property type="term" value="F:nucleic acid binding"/>
    <property type="evidence" value="ECO:0007669"/>
    <property type="project" value="InterPro"/>
</dbReference>
<comment type="caution">
    <text evidence="5">The sequence shown here is derived from an EMBL/GenBank/DDBJ whole genome shotgun (WGS) entry which is preliminary data.</text>
</comment>
<dbReference type="InterPro" id="IPR001584">
    <property type="entry name" value="Integrase_cat-core"/>
</dbReference>
<dbReference type="GO" id="GO:0016787">
    <property type="term" value="F:hydrolase activity"/>
    <property type="evidence" value="ECO:0007669"/>
    <property type="project" value="UniProtKB-KW"/>
</dbReference>
<evidence type="ECO:0000256" key="1">
    <source>
        <dbReference type="ARBA" id="ARBA00022723"/>
    </source>
</evidence>
<feature type="compositionally biased region" description="Basic and acidic residues" evidence="3">
    <location>
        <begin position="225"/>
        <end position="240"/>
    </location>
</feature>